<reference evidence="9 10" key="1">
    <citation type="journal article" date="2021" name="Comput. Struct. Biotechnol. J.">
        <title>De novo genome assembly of the potent medicinal plant Rehmannia glutinosa using nanopore technology.</title>
        <authorList>
            <person name="Ma L."/>
            <person name="Dong C."/>
            <person name="Song C."/>
            <person name="Wang X."/>
            <person name="Zheng X."/>
            <person name="Niu Y."/>
            <person name="Chen S."/>
            <person name="Feng W."/>
        </authorList>
    </citation>
    <scope>NUCLEOTIDE SEQUENCE [LARGE SCALE GENOMIC DNA]</scope>
    <source>
        <strain evidence="9">DH-2019</strain>
    </source>
</reference>
<dbReference type="InterPro" id="IPR044739">
    <property type="entry name" value="NRT1/PTR"/>
</dbReference>
<keyword evidence="5 8" id="KW-1133">Transmembrane helix</keyword>
<feature type="transmembrane region" description="Helical" evidence="8">
    <location>
        <begin position="114"/>
        <end position="135"/>
    </location>
</feature>
<dbReference type="InterPro" id="IPR000109">
    <property type="entry name" value="POT_fam"/>
</dbReference>
<comment type="similarity">
    <text evidence="7">Belongs to the major facilitator superfamily. Phosphate:H(+) symporter (TC 2.A.1.9) family.</text>
</comment>
<dbReference type="PANTHER" id="PTHR11654">
    <property type="entry name" value="OLIGOPEPTIDE TRANSPORTER-RELATED"/>
    <property type="match status" value="1"/>
</dbReference>
<name>A0ABR0U2F3_REHGL</name>
<organism evidence="9 10">
    <name type="scientific">Rehmannia glutinosa</name>
    <name type="common">Chinese foxglove</name>
    <dbReference type="NCBI Taxonomy" id="99300"/>
    <lineage>
        <taxon>Eukaryota</taxon>
        <taxon>Viridiplantae</taxon>
        <taxon>Streptophyta</taxon>
        <taxon>Embryophyta</taxon>
        <taxon>Tracheophyta</taxon>
        <taxon>Spermatophyta</taxon>
        <taxon>Magnoliopsida</taxon>
        <taxon>eudicotyledons</taxon>
        <taxon>Gunneridae</taxon>
        <taxon>Pentapetalae</taxon>
        <taxon>asterids</taxon>
        <taxon>lamiids</taxon>
        <taxon>Lamiales</taxon>
        <taxon>Orobanchaceae</taxon>
        <taxon>Rehmannieae</taxon>
        <taxon>Rehmannia</taxon>
    </lineage>
</organism>
<feature type="transmembrane region" description="Helical" evidence="8">
    <location>
        <begin position="784"/>
        <end position="803"/>
    </location>
</feature>
<feature type="transmembrane region" description="Helical" evidence="8">
    <location>
        <begin position="733"/>
        <end position="751"/>
    </location>
</feature>
<keyword evidence="3" id="KW-0597">Phosphoprotein</keyword>
<dbReference type="PROSITE" id="PS01022">
    <property type="entry name" value="PTR2_1"/>
    <property type="match status" value="2"/>
</dbReference>
<gene>
    <name evidence="9" type="ORF">DH2020_049560</name>
</gene>
<sequence length="1154" mass="127053">MAITVVTGNNISETETPLLDDVVTGAVDFNGLPAVRSKSGCWKSASFIIGVEVAERFAYCGISSNLISYFTGPLDQSMATAAENVNVWNGTATLLPLLGAFIADSYLGRYRTIIIASLLYILGLGLLSLSAAIHLFNSSHCKNDANYNSACLPPLFEVVVFLFSLYLVAFAQGGHKPCVQAFGADQFDDEDEKELKAKSSFFNWWFFSMNGGIFIALLVLNYIQENLSWELGFGIPCIVMCFALVVFLLGSMTYRFPVNNGERNPFVRIGRVFVKAARNWRTAPKIISIEEEVQQILPHAGTKFKFLDKAVLAPDGSEDDGNICSLGDVDDAKTILSLVPIWTACLGYAIVFAQGSTLFTKQGATMDRSIAHGFQIPSASLQSLIALSIVVVIPIYDRILVPIARAVTKKPAGISMLQRIGTGIFLSFLSMVIAALVERRHLLTAIEYGLVDEPMVVVPMSVWWLAPQYLLFGIADVFTMVGLQEFFYDQVPNELKSIGLALYLSIFGIGSFLSSFLISVIETATSGDGHDSWFSNNLNRAHIDYFYWLLAGLSAVTMAAYVHFAKSYMYKRKDKLNLRLREIMAITVVTVSETETPLLDDVVTGAVDFNSLPAVRSKTGCWKSASFIIGVEVAERFAYCGISSNLISYFTGPLGQSMATAAENVNVWNGTATLLPLLGAFIADSYLGRYRTIIIASLVYVMGLGLLSLSAAIHSFNSSHCKNDANYNSACSPPLFEVVVFLFSLYLVAFAQGGHKPCVQAFGADQFDDEDEKELKAKSSFFNWWYFSMNGGIFIALLVLNYIQENLSWELGFGIPCIVMCFALVVFLLGSMTYRFPINNGDRNPFVRIGRVFVKAARNWRTVPKIIAIEEEVQEILPHEGTKCKFLDKAVLAPDGSDEDSNICSSGDVDDAKSILRLVPIWTACLGYAIVFAQGSTLFTKQGATMDRSIAHGFQIPSASLQSLIALSIVVVIPIYDRILVPIARSITKKPTGISMLQRIGTGIFLSFLSMVIAALVERRRLVTAIEYGLVDEPMAVVPMSVWWLAPQYLLFGIADVFTMVGLQEFFYDQVPSELKSIGLALYLSIFGIGSFLSSFLISVIETATSGDGHDSWFSNNLNRAHIDYFYWLLAGLSAVTMAVYVYFAKSYMYKRKK</sequence>
<feature type="transmembrane region" description="Helical" evidence="8">
    <location>
        <begin position="147"/>
        <end position="168"/>
    </location>
</feature>
<feature type="transmembrane region" description="Helical" evidence="8">
    <location>
        <begin position="374"/>
        <end position="396"/>
    </location>
</feature>
<feature type="transmembrane region" description="Helical" evidence="8">
    <location>
        <begin position="469"/>
        <end position="488"/>
    </location>
</feature>
<proteinExistence type="inferred from homology"/>
<feature type="transmembrane region" description="Helical" evidence="8">
    <location>
        <begin position="997"/>
        <end position="1017"/>
    </location>
</feature>
<dbReference type="Gene3D" id="1.20.1250.20">
    <property type="entry name" value="MFS general substrate transporter like domains"/>
    <property type="match status" value="2"/>
</dbReference>
<evidence type="ECO:0000256" key="2">
    <source>
        <dbReference type="ARBA" id="ARBA00005982"/>
    </source>
</evidence>
<evidence type="ECO:0000313" key="10">
    <source>
        <dbReference type="Proteomes" id="UP001318860"/>
    </source>
</evidence>
<feature type="transmembrane region" description="Helical" evidence="8">
    <location>
        <begin position="335"/>
        <end position="354"/>
    </location>
</feature>
<feature type="transmembrane region" description="Helical" evidence="8">
    <location>
        <begin position="500"/>
        <end position="525"/>
    </location>
</feature>
<evidence type="ECO:0000256" key="7">
    <source>
        <dbReference type="ARBA" id="ARBA00044504"/>
    </source>
</evidence>
<feature type="transmembrane region" description="Helical" evidence="8">
    <location>
        <begin position="915"/>
        <end position="934"/>
    </location>
</feature>
<feature type="transmembrane region" description="Helical" evidence="8">
    <location>
        <begin position="954"/>
        <end position="976"/>
    </location>
</feature>
<feature type="transmembrane region" description="Helical" evidence="8">
    <location>
        <begin position="1049"/>
        <end position="1068"/>
    </location>
</feature>
<feature type="transmembrane region" description="Helical" evidence="8">
    <location>
        <begin position="417"/>
        <end position="437"/>
    </location>
</feature>
<feature type="transmembrane region" description="Helical" evidence="8">
    <location>
        <begin position="1125"/>
        <end position="1144"/>
    </location>
</feature>
<evidence type="ECO:0000256" key="4">
    <source>
        <dbReference type="ARBA" id="ARBA00022692"/>
    </source>
</evidence>
<dbReference type="EMBL" id="JABTTQ020003485">
    <property type="protein sequence ID" value="KAK6116678.1"/>
    <property type="molecule type" value="Genomic_DNA"/>
</dbReference>
<comment type="similarity">
    <text evidence="2">Belongs to the major facilitator superfamily. Proton-dependent oligopeptide transporter (POT/PTR) (TC 2.A.17) family.</text>
</comment>
<evidence type="ECO:0000256" key="8">
    <source>
        <dbReference type="SAM" id="Phobius"/>
    </source>
</evidence>
<keyword evidence="4 8" id="KW-0812">Transmembrane</keyword>
<feature type="transmembrane region" description="Helical" evidence="8">
    <location>
        <begin position="545"/>
        <end position="565"/>
    </location>
</feature>
<dbReference type="InterPro" id="IPR018456">
    <property type="entry name" value="PTR2_symporter_CS"/>
</dbReference>
<dbReference type="SUPFAM" id="SSF103473">
    <property type="entry name" value="MFS general substrate transporter"/>
    <property type="match status" value="2"/>
</dbReference>
<dbReference type="Pfam" id="PF00854">
    <property type="entry name" value="PTR2"/>
    <property type="match status" value="2"/>
</dbReference>
<feature type="transmembrane region" description="Helical" evidence="8">
    <location>
        <begin position="809"/>
        <end position="829"/>
    </location>
</feature>
<feature type="transmembrane region" description="Helical" evidence="8">
    <location>
        <begin position="693"/>
        <end position="713"/>
    </location>
</feature>
<evidence type="ECO:0000256" key="6">
    <source>
        <dbReference type="ARBA" id="ARBA00023136"/>
    </source>
</evidence>
<feature type="transmembrane region" description="Helical" evidence="8">
    <location>
        <begin position="202"/>
        <end position="223"/>
    </location>
</feature>
<feature type="transmembrane region" description="Helical" evidence="8">
    <location>
        <begin position="1080"/>
        <end position="1105"/>
    </location>
</feature>
<evidence type="ECO:0000256" key="5">
    <source>
        <dbReference type="ARBA" id="ARBA00022989"/>
    </source>
</evidence>
<protein>
    <submittedName>
        <fullName evidence="9">Uncharacterized protein</fullName>
    </submittedName>
</protein>
<dbReference type="Proteomes" id="UP001318860">
    <property type="component" value="Unassembled WGS sequence"/>
</dbReference>
<evidence type="ECO:0000313" key="9">
    <source>
        <dbReference type="EMBL" id="KAK6116678.1"/>
    </source>
</evidence>
<dbReference type="InterPro" id="IPR036259">
    <property type="entry name" value="MFS_trans_sf"/>
</dbReference>
<keyword evidence="6 8" id="KW-0472">Membrane</keyword>
<dbReference type="CDD" id="cd17417">
    <property type="entry name" value="MFS_NPF5"/>
    <property type="match status" value="2"/>
</dbReference>
<comment type="caution">
    <text evidence="9">The sequence shown here is derived from an EMBL/GenBank/DDBJ whole genome shotgun (WGS) entry which is preliminary data.</text>
</comment>
<evidence type="ECO:0000256" key="3">
    <source>
        <dbReference type="ARBA" id="ARBA00022553"/>
    </source>
</evidence>
<evidence type="ECO:0000256" key="1">
    <source>
        <dbReference type="ARBA" id="ARBA00004141"/>
    </source>
</evidence>
<feature type="transmembrane region" description="Helical" evidence="8">
    <location>
        <begin position="229"/>
        <end position="249"/>
    </location>
</feature>
<keyword evidence="10" id="KW-1185">Reference proteome</keyword>
<comment type="subcellular location">
    <subcellularLocation>
        <location evidence="1">Membrane</location>
        <topology evidence="1">Multi-pass membrane protein</topology>
    </subcellularLocation>
</comment>
<accession>A0ABR0U2F3</accession>